<evidence type="ECO:0000313" key="1">
    <source>
        <dbReference type="EMBL" id="SNU37203.1"/>
    </source>
</evidence>
<dbReference type="EMBL" id="FZTC01000026">
    <property type="protein sequence ID" value="SNU37203.1"/>
    <property type="molecule type" value="Genomic_DNA"/>
</dbReference>
<name>A0A285B8X1_9ENTR</name>
<proteinExistence type="predicted"/>
<dbReference type="AlphaFoldDB" id="A0A285B8X1"/>
<protein>
    <submittedName>
        <fullName evidence="1">Uncharacterized protein</fullName>
    </submittedName>
</protein>
<organism evidence="1 2">
    <name type="scientific">Klebsiella grimontii</name>
    <dbReference type="NCBI Taxonomy" id="2058152"/>
    <lineage>
        <taxon>Bacteria</taxon>
        <taxon>Pseudomonadati</taxon>
        <taxon>Pseudomonadota</taxon>
        <taxon>Gammaproteobacteria</taxon>
        <taxon>Enterobacterales</taxon>
        <taxon>Enterobacteriaceae</taxon>
        <taxon>Klebsiella/Raoultella group</taxon>
        <taxon>Klebsiella</taxon>
    </lineage>
</organism>
<evidence type="ECO:0000313" key="2">
    <source>
        <dbReference type="Proteomes" id="UP000220639"/>
    </source>
</evidence>
<gene>
    <name evidence="1" type="ORF">KOSB73_320041</name>
</gene>
<accession>A0A285B8X1</accession>
<dbReference type="Proteomes" id="UP000220639">
    <property type="component" value="Unassembled WGS sequence"/>
</dbReference>
<reference evidence="2" key="1">
    <citation type="submission" date="2017-08" db="EMBL/GenBank/DDBJ databases">
        <authorList>
            <person name="Brisse S."/>
        </authorList>
    </citation>
    <scope>NUCLEOTIDE SEQUENCE [LARGE SCALE GENOMIC DNA]</scope>
    <source>
        <strain evidence="2">06D021</strain>
    </source>
</reference>
<sequence>MRWTSLRWFRLFIASWMAHRKKGSEEIPLLNAILKKTRLEVVCELRSRVWSRSMIGATRPTCH</sequence>